<protein>
    <submittedName>
        <fullName evidence="6">Apple domain-containing protein</fullName>
    </submittedName>
</protein>
<sequence>MTTTTMSMRTTACTLLTTLLVLAHVSPGRTQVTGVVYRNLTADSLERCLLHCRHEGRNCRSVGFCPYVGLQQPLCVLYEASREENGSVHDLDHYQRCYLAQKTCLPTANILANRICDQPWAFERRPGKRLKSRWFVASPPARATRIVSKEQCLAECALMRGICRAVQLRPSSPSTCDILTISWTAVSDPREYFADGDGDTDLYENSCFRWPVLDEKSCTFEIGSQEYDASSVLFDERHMDVRSANDCHRLCLNRRNVLCVWYGYAERPRICYLAHDDQRSSSSALDYFPWRMHRPPHDSSLILTGRLLNCVEFTLACTERAMSVNANSLKLLNGHLLSVFDDEKCRTEIRNAWNASLSMPYKECGTVRETTGHYMNIVELKHIGSQVVTASDRRVKLLCQMDPGTQQRLNYHVKVQPDNLSQKVRVISSEDSRSSSGRFELSILDEALNPTSLVNTGDEGYLEVKFISPFRKQASFKVTDLTATDLKEGNDLVLYDERGSVNKCSVHKDLVGEFVRVDDETMRSRIKFFAFPDSNRVYYKGRVKPCLENCDPEDCEPAVTGRLTRLRLRSEGNRRRPPVLDRTAPGFHFANVVALNDPGQQKR</sequence>
<dbReference type="EMBL" id="UZAM01008624">
    <property type="protein sequence ID" value="VDP05707.1"/>
    <property type="molecule type" value="Genomic_DNA"/>
</dbReference>
<accession>A0A183IMR6</accession>
<dbReference type="InterPro" id="IPR003609">
    <property type="entry name" value="Pan_app"/>
</dbReference>
<feature type="chain" id="PRO_5043140156" evidence="1">
    <location>
        <begin position="31"/>
        <end position="603"/>
    </location>
</feature>
<keyword evidence="5" id="KW-1185">Reference proteome</keyword>
<proteinExistence type="predicted"/>
<dbReference type="InterPro" id="IPR001507">
    <property type="entry name" value="ZP_dom"/>
</dbReference>
<evidence type="ECO:0000313" key="4">
    <source>
        <dbReference type="EMBL" id="VDP05707.1"/>
    </source>
</evidence>
<feature type="signal peptide" evidence="1">
    <location>
        <begin position="1"/>
        <end position="30"/>
    </location>
</feature>
<dbReference type="PROSITE" id="PS51034">
    <property type="entry name" value="ZP_2"/>
    <property type="match status" value="1"/>
</dbReference>
<evidence type="ECO:0000256" key="1">
    <source>
        <dbReference type="SAM" id="SignalP"/>
    </source>
</evidence>
<evidence type="ECO:0000259" key="2">
    <source>
        <dbReference type="PROSITE" id="PS50948"/>
    </source>
</evidence>
<dbReference type="PANTHER" id="PTHR47327">
    <property type="entry name" value="FI18240P1-RELATED"/>
    <property type="match status" value="1"/>
</dbReference>
<evidence type="ECO:0000313" key="6">
    <source>
        <dbReference type="WBParaSite" id="SBAD_0000511201-mRNA-1"/>
    </source>
</evidence>
<feature type="domain" description="Apple" evidence="2">
    <location>
        <begin position="218"/>
        <end position="292"/>
    </location>
</feature>
<keyword evidence="1" id="KW-0732">Signal</keyword>
<dbReference type="PANTHER" id="PTHR47327:SF1">
    <property type="entry name" value="RE15579P"/>
    <property type="match status" value="1"/>
</dbReference>
<gene>
    <name evidence="4" type="ORF">SBAD_LOCUS4912</name>
</gene>
<evidence type="ECO:0000259" key="3">
    <source>
        <dbReference type="PROSITE" id="PS51034"/>
    </source>
</evidence>
<dbReference type="Proteomes" id="UP000270296">
    <property type="component" value="Unassembled WGS sequence"/>
</dbReference>
<dbReference type="OrthoDB" id="5855871at2759"/>
<dbReference type="WBParaSite" id="SBAD_0000511201-mRNA-1">
    <property type="protein sequence ID" value="SBAD_0000511201-mRNA-1"/>
    <property type="gene ID" value="SBAD_0000511201"/>
</dbReference>
<dbReference type="Pfam" id="PF00024">
    <property type="entry name" value="PAN_1"/>
    <property type="match status" value="1"/>
</dbReference>
<dbReference type="AlphaFoldDB" id="A0A183IMR6"/>
<feature type="domain" description="ZP" evidence="3">
    <location>
        <begin position="316"/>
        <end position="562"/>
    </location>
</feature>
<dbReference type="PROSITE" id="PS50948">
    <property type="entry name" value="PAN"/>
    <property type="match status" value="2"/>
</dbReference>
<dbReference type="Gene3D" id="3.50.4.10">
    <property type="entry name" value="Hepatocyte Growth Factor"/>
    <property type="match status" value="2"/>
</dbReference>
<evidence type="ECO:0000313" key="5">
    <source>
        <dbReference type="Proteomes" id="UP000270296"/>
    </source>
</evidence>
<feature type="domain" description="Apple" evidence="2">
    <location>
        <begin position="116"/>
        <end position="207"/>
    </location>
</feature>
<organism evidence="6">
    <name type="scientific">Soboliphyme baturini</name>
    <dbReference type="NCBI Taxonomy" id="241478"/>
    <lineage>
        <taxon>Eukaryota</taxon>
        <taxon>Metazoa</taxon>
        <taxon>Ecdysozoa</taxon>
        <taxon>Nematoda</taxon>
        <taxon>Enoplea</taxon>
        <taxon>Dorylaimia</taxon>
        <taxon>Dioctophymatida</taxon>
        <taxon>Dioctophymatoidea</taxon>
        <taxon>Soboliphymatidae</taxon>
        <taxon>Soboliphyme</taxon>
    </lineage>
</organism>
<reference evidence="4 5" key="2">
    <citation type="submission" date="2018-11" db="EMBL/GenBank/DDBJ databases">
        <authorList>
            <consortium name="Pathogen Informatics"/>
        </authorList>
    </citation>
    <scope>NUCLEOTIDE SEQUENCE [LARGE SCALE GENOMIC DNA]</scope>
</reference>
<name>A0A183IMR6_9BILA</name>
<dbReference type="InterPro" id="IPR052774">
    <property type="entry name" value="Celegans_DevNeuronal_Protein"/>
</dbReference>
<reference evidence="6" key="1">
    <citation type="submission" date="2016-06" db="UniProtKB">
        <authorList>
            <consortium name="WormBaseParasite"/>
        </authorList>
    </citation>
    <scope>IDENTIFICATION</scope>
</reference>
<dbReference type="GO" id="GO:0009653">
    <property type="term" value="P:anatomical structure morphogenesis"/>
    <property type="evidence" value="ECO:0007669"/>
    <property type="project" value="TreeGrafter"/>
</dbReference>
<dbReference type="SMART" id="SM00241">
    <property type="entry name" value="ZP"/>
    <property type="match status" value="1"/>
</dbReference>